<evidence type="ECO:0000313" key="3">
    <source>
        <dbReference type="Proteomes" id="UP000267268"/>
    </source>
</evidence>
<evidence type="ECO:0000313" key="2">
    <source>
        <dbReference type="EMBL" id="AZQ64661.1"/>
    </source>
</evidence>
<feature type="transmembrane region" description="Helical" evidence="1">
    <location>
        <begin position="155"/>
        <end position="173"/>
    </location>
</feature>
<dbReference type="Proteomes" id="UP000267268">
    <property type="component" value="Chromosome 2"/>
</dbReference>
<dbReference type="KEGG" id="fll:EI427_20775"/>
<keyword evidence="1" id="KW-1133">Transmembrane helix</keyword>
<dbReference type="EMBL" id="CP034563">
    <property type="protein sequence ID" value="AZQ64661.1"/>
    <property type="molecule type" value="Genomic_DNA"/>
</dbReference>
<feature type="transmembrane region" description="Helical" evidence="1">
    <location>
        <begin position="23"/>
        <end position="46"/>
    </location>
</feature>
<protein>
    <submittedName>
        <fullName evidence="2">Uncharacterized protein</fullName>
    </submittedName>
</protein>
<feature type="transmembrane region" description="Helical" evidence="1">
    <location>
        <begin position="105"/>
        <end position="123"/>
    </location>
</feature>
<feature type="transmembrane region" description="Helical" evidence="1">
    <location>
        <begin position="66"/>
        <end position="85"/>
    </location>
</feature>
<sequence length="201" mass="22286">MKEQEYINDLKEIKDIMNRSSRFLSLSGLSGISAGICALIGAYFAYDILFNIGYDRNFIGEKKINALVLIGVLTLVAAIVSALYFTLNEAKKNNQKLWDLQAKRLLINLFIPLATGGILTLSLVEKGFIGLAAPLTLIFYGLALVNASKYTNSELRGLGILEIILGLLASQFIGYGLWFWIVGFGFLHIAYGCYMHFNTKK</sequence>
<reference evidence="2 3" key="1">
    <citation type="submission" date="2018-12" db="EMBL/GenBank/DDBJ databases">
        <title>Flammeovirga pectinis sp. nov., isolated from the gut of the Korean scallop, Patinopecten yessoensis.</title>
        <authorList>
            <person name="Bae J.-W."/>
            <person name="Jeong Y.-S."/>
            <person name="Kang W."/>
        </authorList>
    </citation>
    <scope>NUCLEOTIDE SEQUENCE [LARGE SCALE GENOMIC DNA]</scope>
    <source>
        <strain evidence="2 3">L12M1</strain>
    </source>
</reference>
<evidence type="ECO:0000256" key="1">
    <source>
        <dbReference type="SAM" id="Phobius"/>
    </source>
</evidence>
<organism evidence="2 3">
    <name type="scientific">Flammeovirga pectinis</name>
    <dbReference type="NCBI Taxonomy" id="2494373"/>
    <lineage>
        <taxon>Bacteria</taxon>
        <taxon>Pseudomonadati</taxon>
        <taxon>Bacteroidota</taxon>
        <taxon>Cytophagia</taxon>
        <taxon>Cytophagales</taxon>
        <taxon>Flammeovirgaceae</taxon>
        <taxon>Flammeovirga</taxon>
    </lineage>
</organism>
<keyword evidence="1" id="KW-0812">Transmembrane</keyword>
<keyword evidence="3" id="KW-1185">Reference proteome</keyword>
<feature type="transmembrane region" description="Helical" evidence="1">
    <location>
        <begin position="129"/>
        <end position="148"/>
    </location>
</feature>
<gene>
    <name evidence="2" type="ORF">EI427_20775</name>
</gene>
<dbReference type="RefSeq" id="WP_126618577.1">
    <property type="nucleotide sequence ID" value="NZ_CP034563.1"/>
</dbReference>
<keyword evidence="1" id="KW-0472">Membrane</keyword>
<name>A0A3Q9FTF5_9BACT</name>
<dbReference type="OrthoDB" id="1120881at2"/>
<dbReference type="AlphaFoldDB" id="A0A3Q9FTF5"/>
<accession>A0A3Q9FTF5</accession>
<proteinExistence type="predicted"/>